<dbReference type="AlphaFoldDB" id="A0A914HR01"/>
<dbReference type="Proteomes" id="UP000887572">
    <property type="component" value="Unplaced"/>
</dbReference>
<organism evidence="1 2">
    <name type="scientific">Globodera rostochiensis</name>
    <name type="common">Golden nematode worm</name>
    <name type="synonym">Heterodera rostochiensis</name>
    <dbReference type="NCBI Taxonomy" id="31243"/>
    <lineage>
        <taxon>Eukaryota</taxon>
        <taxon>Metazoa</taxon>
        <taxon>Ecdysozoa</taxon>
        <taxon>Nematoda</taxon>
        <taxon>Chromadorea</taxon>
        <taxon>Rhabditida</taxon>
        <taxon>Tylenchina</taxon>
        <taxon>Tylenchomorpha</taxon>
        <taxon>Tylenchoidea</taxon>
        <taxon>Heteroderidae</taxon>
        <taxon>Heteroderinae</taxon>
        <taxon>Globodera</taxon>
    </lineage>
</organism>
<dbReference type="WBParaSite" id="Gr19_v10_g2901.t1">
    <property type="protein sequence ID" value="Gr19_v10_g2901.t1"/>
    <property type="gene ID" value="Gr19_v10_g2901"/>
</dbReference>
<protein>
    <submittedName>
        <fullName evidence="2">Uncharacterized protein</fullName>
    </submittedName>
</protein>
<keyword evidence="1" id="KW-1185">Reference proteome</keyword>
<accession>A0A914HR01</accession>
<proteinExistence type="predicted"/>
<reference evidence="2" key="1">
    <citation type="submission" date="2022-11" db="UniProtKB">
        <authorList>
            <consortium name="WormBaseParasite"/>
        </authorList>
    </citation>
    <scope>IDENTIFICATION</scope>
</reference>
<evidence type="ECO:0000313" key="2">
    <source>
        <dbReference type="WBParaSite" id="Gr19_v10_g2901.t1"/>
    </source>
</evidence>
<evidence type="ECO:0000313" key="1">
    <source>
        <dbReference type="Proteomes" id="UP000887572"/>
    </source>
</evidence>
<sequence>MLCWSADHSPLFTFIANRFAALGHKFGQKDVPRRGRIGNASYLVLIDTDMLCWLPTLFFGFSGLTADHAEQCDVGSGVVYPINSCANPLLYMFQARFNASRRPCCAYRWQCAGRLTACFFEMINYHQVEDVHVVGVEETSQCVAHFVGRDSRPVHDVQANRIVDSFLKRTTPFSC</sequence>
<name>A0A914HR01_GLORO</name>